<dbReference type="Gene3D" id="3.40.640.10">
    <property type="entry name" value="Type I PLP-dependent aspartate aminotransferase-like (Major domain)"/>
    <property type="match status" value="1"/>
</dbReference>
<dbReference type="InterPro" id="IPR015424">
    <property type="entry name" value="PyrdxlP-dep_Trfase"/>
</dbReference>
<dbReference type="InterPro" id="IPR015421">
    <property type="entry name" value="PyrdxlP-dep_Trfase_major"/>
</dbReference>
<comment type="similarity">
    <text evidence="3">Belongs to the DegT/DnrJ/EryC1 family.</text>
</comment>
<dbReference type="InterPro" id="IPR015422">
    <property type="entry name" value="PyrdxlP-dep_Trfase_small"/>
</dbReference>
<dbReference type="PANTHER" id="PTHR30244">
    <property type="entry name" value="TRANSAMINASE"/>
    <property type="match status" value="1"/>
</dbReference>
<dbReference type="PIRSF" id="PIRSF000390">
    <property type="entry name" value="PLP_StrS"/>
    <property type="match status" value="1"/>
</dbReference>
<feature type="modified residue" description="N6-(pyridoxal phosphate)lysine" evidence="2">
    <location>
        <position position="207"/>
    </location>
</feature>
<accession>A0A1F6E698</accession>
<dbReference type="CDD" id="cd00616">
    <property type="entry name" value="AHBA_syn"/>
    <property type="match status" value="1"/>
</dbReference>
<dbReference type="GO" id="GO:0008483">
    <property type="term" value="F:transaminase activity"/>
    <property type="evidence" value="ECO:0007669"/>
    <property type="project" value="UniProtKB-KW"/>
</dbReference>
<organism evidence="4 5">
    <name type="scientific">Candidatus Kaiserbacteria bacterium RIFCSPHIGHO2_12_FULL_53_13</name>
    <dbReference type="NCBI Taxonomy" id="1798502"/>
    <lineage>
        <taxon>Bacteria</taxon>
        <taxon>Candidatus Kaiseribacteriota</taxon>
    </lineage>
</organism>
<evidence type="ECO:0000256" key="3">
    <source>
        <dbReference type="RuleBase" id="RU004508"/>
    </source>
</evidence>
<dbReference type="GO" id="GO:0000271">
    <property type="term" value="P:polysaccharide biosynthetic process"/>
    <property type="evidence" value="ECO:0007669"/>
    <property type="project" value="TreeGrafter"/>
</dbReference>
<protein>
    <submittedName>
        <fullName evidence="4">DegT/DnrJ/EryC1/StrS aminotransferase</fullName>
    </submittedName>
</protein>
<evidence type="ECO:0000313" key="4">
    <source>
        <dbReference type="EMBL" id="OGG69224.1"/>
    </source>
</evidence>
<proteinExistence type="inferred from homology"/>
<keyword evidence="4" id="KW-0032">Aminotransferase</keyword>
<evidence type="ECO:0000256" key="2">
    <source>
        <dbReference type="PIRSR" id="PIRSR000390-2"/>
    </source>
</evidence>
<sequence>MAKLAVMGGTPVREKNRLFPAYNPIGEEEKTAVARVMDSGALSKYIGCWDPQFYGGPEVQAFEKEWAAKFGVKHAVAMNSATSGLIAAVGALGIEPGDEVIVSPYSMCISATAPLFYGAVPVFADVEPEYFCLDPKSIETVITPRTKAIIIVDLLGQSHDVDAISVIAKKHGLKVIADTAQAPSAIYKDKFAGTLSDIGIFSLNFHKHIHTGEGCLAVTNDDVLAERMQLIRNHAEAVVEDKGVANVVNMVGYNFRLTEIQAAIGREQLKKLDAFVGERLKNVAYIGERSQDMPGFRPTKSRPGTKHVYYMHAFLYDEKIAGVPRSTFFNALKAELAPSKLQEEEGVLMGEGYVKPIYLMPIFQKQIAFGSRGYPFRSEFYTGTPRYEKGMCPVVERLNEKELITHDLMRPGMAQEDLDDVIDAFHKVYEHREELL</sequence>
<dbReference type="EMBL" id="MFLP01000035">
    <property type="protein sequence ID" value="OGG69224.1"/>
    <property type="molecule type" value="Genomic_DNA"/>
</dbReference>
<dbReference type="SUPFAM" id="SSF53383">
    <property type="entry name" value="PLP-dependent transferases"/>
    <property type="match status" value="1"/>
</dbReference>
<comment type="caution">
    <text evidence="4">The sequence shown here is derived from an EMBL/GenBank/DDBJ whole genome shotgun (WGS) entry which is preliminary data.</text>
</comment>
<feature type="active site" description="Proton acceptor" evidence="1">
    <location>
        <position position="207"/>
    </location>
</feature>
<reference evidence="4 5" key="1">
    <citation type="journal article" date="2016" name="Nat. Commun.">
        <title>Thousands of microbial genomes shed light on interconnected biogeochemical processes in an aquifer system.</title>
        <authorList>
            <person name="Anantharaman K."/>
            <person name="Brown C.T."/>
            <person name="Hug L.A."/>
            <person name="Sharon I."/>
            <person name="Castelle C.J."/>
            <person name="Probst A.J."/>
            <person name="Thomas B.C."/>
            <person name="Singh A."/>
            <person name="Wilkins M.J."/>
            <person name="Karaoz U."/>
            <person name="Brodie E.L."/>
            <person name="Williams K.H."/>
            <person name="Hubbard S.S."/>
            <person name="Banfield J.F."/>
        </authorList>
    </citation>
    <scope>NUCLEOTIDE SEQUENCE [LARGE SCALE GENOMIC DNA]</scope>
</reference>
<dbReference type="Pfam" id="PF01041">
    <property type="entry name" value="DegT_DnrJ_EryC1"/>
    <property type="match status" value="1"/>
</dbReference>
<dbReference type="AlphaFoldDB" id="A0A1F6E698"/>
<dbReference type="Gene3D" id="3.90.1150.10">
    <property type="entry name" value="Aspartate Aminotransferase, domain 1"/>
    <property type="match status" value="1"/>
</dbReference>
<dbReference type="PANTHER" id="PTHR30244:SF34">
    <property type="entry name" value="DTDP-4-AMINO-4,6-DIDEOXYGALACTOSE TRANSAMINASE"/>
    <property type="match status" value="1"/>
</dbReference>
<dbReference type="GO" id="GO:0030170">
    <property type="term" value="F:pyridoxal phosphate binding"/>
    <property type="evidence" value="ECO:0007669"/>
    <property type="project" value="TreeGrafter"/>
</dbReference>
<name>A0A1F6E698_9BACT</name>
<evidence type="ECO:0000313" key="5">
    <source>
        <dbReference type="Proteomes" id="UP000176689"/>
    </source>
</evidence>
<gene>
    <name evidence="4" type="ORF">A3F27_01625</name>
</gene>
<evidence type="ECO:0000256" key="1">
    <source>
        <dbReference type="PIRSR" id="PIRSR000390-1"/>
    </source>
</evidence>
<keyword evidence="2 3" id="KW-0663">Pyridoxal phosphate</keyword>
<dbReference type="InterPro" id="IPR000653">
    <property type="entry name" value="DegT/StrS_aminotransferase"/>
</dbReference>
<keyword evidence="4" id="KW-0808">Transferase</keyword>
<dbReference type="Proteomes" id="UP000176689">
    <property type="component" value="Unassembled WGS sequence"/>
</dbReference>